<evidence type="ECO:0000313" key="3">
    <source>
        <dbReference type="Proteomes" id="UP000024635"/>
    </source>
</evidence>
<comment type="caution">
    <text evidence="2">The sequence shown here is derived from an EMBL/GenBank/DDBJ whole genome shotgun (WGS) entry which is preliminary data.</text>
</comment>
<dbReference type="Proteomes" id="UP000024635">
    <property type="component" value="Unassembled WGS sequence"/>
</dbReference>
<evidence type="ECO:0000313" key="2">
    <source>
        <dbReference type="EMBL" id="EYB87098.1"/>
    </source>
</evidence>
<dbReference type="InterPro" id="IPR037249">
    <property type="entry name" value="TAFH/NHR1_dom_sf"/>
</dbReference>
<keyword evidence="3" id="KW-1185">Reference proteome</keyword>
<reference evidence="3" key="1">
    <citation type="journal article" date="2015" name="Nat. Genet.">
        <title>The genome and transcriptome of the zoonotic hookworm Ancylostoma ceylanicum identify infection-specific gene families.</title>
        <authorList>
            <person name="Schwarz E.M."/>
            <person name="Hu Y."/>
            <person name="Antoshechkin I."/>
            <person name="Miller M.M."/>
            <person name="Sternberg P.W."/>
            <person name="Aroian R.V."/>
        </authorList>
    </citation>
    <scope>NUCLEOTIDE SEQUENCE</scope>
    <source>
        <strain evidence="3">HY135</strain>
    </source>
</reference>
<feature type="compositionally biased region" description="Basic residues" evidence="1">
    <location>
        <begin position="425"/>
        <end position="446"/>
    </location>
</feature>
<dbReference type="OrthoDB" id="21060at2759"/>
<feature type="compositionally biased region" description="Pro residues" evidence="1">
    <location>
        <begin position="93"/>
        <end position="103"/>
    </location>
</feature>
<protein>
    <submittedName>
        <fullName evidence="2">Uncharacterized protein</fullName>
    </submittedName>
</protein>
<feature type="compositionally biased region" description="Low complexity" evidence="1">
    <location>
        <begin position="46"/>
        <end position="71"/>
    </location>
</feature>
<feature type="compositionally biased region" description="Polar residues" evidence="1">
    <location>
        <begin position="74"/>
        <end position="83"/>
    </location>
</feature>
<dbReference type="GO" id="GO:0006351">
    <property type="term" value="P:DNA-templated transcription"/>
    <property type="evidence" value="ECO:0007669"/>
    <property type="project" value="InterPro"/>
</dbReference>
<gene>
    <name evidence="2" type="primary">Acey_s0268.g783</name>
    <name evidence="2" type="ORF">Y032_0268g783</name>
</gene>
<evidence type="ECO:0000256" key="1">
    <source>
        <dbReference type="SAM" id="MobiDB-lite"/>
    </source>
</evidence>
<sequence>MAEYDLPYDYFDDKYVPVCDVVSNRSTEDGENTKSLEETIMELSDHTTVSSDTHSSASRSGSGSAPSPQASFVFGSTTSTQTGSEKKVLAPKKPQPPQLPRPVPMERYDVRVRFPKQPQTGEIMRVNPGRKVRTLVDYLMSIIRRTEAQDTREGRNLRTSMSEQVKMAIMQAATGHLSAENFVRVIGNYVRVHDDRHFINFLKASFPRLSRRFLKGEVAIEPFVPLQTLYAKDFFNIPFDGHFLWGVYREYYDKLVQNGEAPPVIEQVGNSPQEYDLFDSDSESTIAAKSAAASEENSLVEQEPCRVFTGSLLDDTFINTDVLLARFKAILGDDVECEDEALLLISEAAQDRTQRLVDRVVDFAEHREMAASFLSAEFAPAPPSEDAARQVKQEVDVDSQAAENNEALDEEQKPKKKSKSETSKGKRRKNVGQKKAQKGKSKKSKKNDKESAAPTPVDAAAAEPDTPLAANDGPNYRTNDGPPSIRVRLRDLQMACRALGLRSTVAYKICIGPNLYPTATGSENRPASK</sequence>
<feature type="region of interest" description="Disordered" evidence="1">
    <location>
        <begin position="44"/>
        <end position="103"/>
    </location>
</feature>
<proteinExistence type="predicted"/>
<organism evidence="2 3">
    <name type="scientific">Ancylostoma ceylanicum</name>
    <dbReference type="NCBI Taxonomy" id="53326"/>
    <lineage>
        <taxon>Eukaryota</taxon>
        <taxon>Metazoa</taxon>
        <taxon>Ecdysozoa</taxon>
        <taxon>Nematoda</taxon>
        <taxon>Chromadorea</taxon>
        <taxon>Rhabditida</taxon>
        <taxon>Rhabditina</taxon>
        <taxon>Rhabditomorpha</taxon>
        <taxon>Strongyloidea</taxon>
        <taxon>Ancylostomatidae</taxon>
        <taxon>Ancylostomatinae</taxon>
        <taxon>Ancylostoma</taxon>
    </lineage>
</organism>
<dbReference type="AlphaFoldDB" id="A0A016S8Y4"/>
<accession>A0A016S8Y4</accession>
<feature type="compositionally biased region" description="Basic and acidic residues" evidence="1">
    <location>
        <begin position="386"/>
        <end position="395"/>
    </location>
</feature>
<name>A0A016S8Y4_9BILA</name>
<dbReference type="SUPFAM" id="SSF158553">
    <property type="entry name" value="TAFH domain-like"/>
    <property type="match status" value="1"/>
</dbReference>
<feature type="compositionally biased region" description="Low complexity" evidence="1">
    <location>
        <begin position="452"/>
        <end position="470"/>
    </location>
</feature>
<feature type="region of interest" description="Disordered" evidence="1">
    <location>
        <begin position="375"/>
        <end position="484"/>
    </location>
</feature>
<dbReference type="EMBL" id="JARK01001604">
    <property type="protein sequence ID" value="EYB87098.1"/>
    <property type="molecule type" value="Genomic_DNA"/>
</dbReference>
<dbReference type="STRING" id="53326.A0A016S8Y4"/>